<gene>
    <name evidence="7" type="ORF">NT6N_21500</name>
</gene>
<protein>
    <submittedName>
        <fullName evidence="7">Arylsulfatase</fullName>
    </submittedName>
</protein>
<reference evidence="7" key="1">
    <citation type="submission" date="2024-07" db="EMBL/GenBank/DDBJ databases">
        <title>Complete genome sequence of Verrucomicrobiaceae bacterium NT6N.</title>
        <authorList>
            <person name="Huang C."/>
            <person name="Takami H."/>
            <person name="Hamasaki K."/>
        </authorList>
    </citation>
    <scope>NUCLEOTIDE SEQUENCE</scope>
    <source>
        <strain evidence="7">NT6N</strain>
    </source>
</reference>
<evidence type="ECO:0000313" key="7">
    <source>
        <dbReference type="EMBL" id="BDS07110.1"/>
    </source>
</evidence>
<feature type="signal peptide" evidence="5">
    <location>
        <begin position="1"/>
        <end position="16"/>
    </location>
</feature>
<dbReference type="PANTHER" id="PTHR42693:SF53">
    <property type="entry name" value="ENDO-4-O-SULFATASE"/>
    <property type="match status" value="1"/>
</dbReference>
<dbReference type="KEGG" id="osu:NT6N_21500"/>
<keyword evidence="5" id="KW-0732">Signal</keyword>
<dbReference type="Gene3D" id="3.40.720.10">
    <property type="entry name" value="Alkaline Phosphatase, subunit A"/>
    <property type="match status" value="1"/>
</dbReference>
<dbReference type="PROSITE" id="PS00149">
    <property type="entry name" value="SULFATASE_2"/>
    <property type="match status" value="1"/>
</dbReference>
<dbReference type="GO" id="GO:0004065">
    <property type="term" value="F:arylsulfatase activity"/>
    <property type="evidence" value="ECO:0007669"/>
    <property type="project" value="TreeGrafter"/>
</dbReference>
<feature type="chain" id="PRO_5043602542" evidence="5">
    <location>
        <begin position="17"/>
        <end position="498"/>
    </location>
</feature>
<evidence type="ECO:0000256" key="2">
    <source>
        <dbReference type="ARBA" id="ARBA00022723"/>
    </source>
</evidence>
<evidence type="ECO:0000256" key="5">
    <source>
        <dbReference type="SAM" id="SignalP"/>
    </source>
</evidence>
<dbReference type="GO" id="GO:0046872">
    <property type="term" value="F:metal ion binding"/>
    <property type="evidence" value="ECO:0007669"/>
    <property type="project" value="UniProtKB-KW"/>
</dbReference>
<keyword evidence="3" id="KW-0378">Hydrolase</keyword>
<dbReference type="AlphaFoldDB" id="A0AAT9FMA9"/>
<evidence type="ECO:0000259" key="6">
    <source>
        <dbReference type="Pfam" id="PF00884"/>
    </source>
</evidence>
<dbReference type="CDD" id="cd16143">
    <property type="entry name" value="ARS_like"/>
    <property type="match status" value="1"/>
</dbReference>
<dbReference type="InterPro" id="IPR024607">
    <property type="entry name" value="Sulfatase_CS"/>
</dbReference>
<comment type="similarity">
    <text evidence="1">Belongs to the sulfatase family.</text>
</comment>
<name>A0AAT9FMA9_9BACT</name>
<accession>A0AAT9FMA9</accession>
<dbReference type="SUPFAM" id="SSF53649">
    <property type="entry name" value="Alkaline phosphatase-like"/>
    <property type="match status" value="1"/>
</dbReference>
<organism evidence="7">
    <name type="scientific">Oceaniferula spumae</name>
    <dbReference type="NCBI Taxonomy" id="2979115"/>
    <lineage>
        <taxon>Bacteria</taxon>
        <taxon>Pseudomonadati</taxon>
        <taxon>Verrucomicrobiota</taxon>
        <taxon>Verrucomicrobiia</taxon>
        <taxon>Verrucomicrobiales</taxon>
        <taxon>Verrucomicrobiaceae</taxon>
        <taxon>Oceaniferula</taxon>
    </lineage>
</organism>
<dbReference type="Gene3D" id="3.30.1120.10">
    <property type="match status" value="1"/>
</dbReference>
<dbReference type="InterPro" id="IPR050738">
    <property type="entry name" value="Sulfatase"/>
</dbReference>
<dbReference type="PANTHER" id="PTHR42693">
    <property type="entry name" value="ARYLSULFATASE FAMILY MEMBER"/>
    <property type="match status" value="1"/>
</dbReference>
<dbReference type="EMBL" id="AP026866">
    <property type="protein sequence ID" value="BDS07110.1"/>
    <property type="molecule type" value="Genomic_DNA"/>
</dbReference>
<evidence type="ECO:0000256" key="1">
    <source>
        <dbReference type="ARBA" id="ARBA00008779"/>
    </source>
</evidence>
<feature type="domain" description="Sulfatase N-terminal" evidence="6">
    <location>
        <begin position="20"/>
        <end position="353"/>
    </location>
</feature>
<dbReference type="Pfam" id="PF00884">
    <property type="entry name" value="Sulfatase"/>
    <property type="match status" value="1"/>
</dbReference>
<keyword evidence="2" id="KW-0479">Metal-binding</keyword>
<proteinExistence type="inferred from homology"/>
<evidence type="ECO:0000256" key="4">
    <source>
        <dbReference type="ARBA" id="ARBA00022837"/>
    </source>
</evidence>
<dbReference type="PROSITE" id="PS00523">
    <property type="entry name" value="SULFATASE_1"/>
    <property type="match status" value="1"/>
</dbReference>
<dbReference type="InterPro" id="IPR000917">
    <property type="entry name" value="Sulfatase_N"/>
</dbReference>
<evidence type="ECO:0000256" key="3">
    <source>
        <dbReference type="ARBA" id="ARBA00022801"/>
    </source>
</evidence>
<keyword evidence="4" id="KW-0106">Calcium</keyword>
<dbReference type="InterPro" id="IPR017850">
    <property type="entry name" value="Alkaline_phosphatase_core_sf"/>
</dbReference>
<sequence>MRILLTLILTCLISHAAEKPNVIIIYADDLGYGDFSCYGATGFKTPNCDKLAEQGIKFTDAHSPSAVCTPSRYGLLTGRYAWRTWMKNWVLQEHMPLLIDSERFTLPKLFKQQGYTTGCIGKWHLGWGTKRHEDLSKPVTPGPNEVGFDYFFGPPHSHNSAPAYQVFVRNNKVDGIKEGENFKDPKVIKRLKRSLPDTATELSKEAVRWITEHKDEPFFLYYPTTNIHFPLTPAKRFQGKTKTGKYGDFVYEFDWAVGEILNTLDKLKLSDNTIVILSSDNGGEPYTVPIKGNNGKNPHRPNSNFRGKKASIYEAGHRIPFIVRWPGKVKPNSTSAETICHTDLLATFAAHFGTTLPNNAAEDSYNILPAILAKPYQSPIREATVHHSVSGMFAIRKGDWKLIEGNTDGRRNPASMHAWNNAGGLPIIDEKTGEILLLDYANIRDFDQKNPIYQLYNLKTDPQEKDNLAKSQPEKVKELANLLEKYRNSGRSTPLIEK</sequence>